<dbReference type="Gene3D" id="3.40.50.720">
    <property type="entry name" value="NAD(P)-binding Rossmann-like Domain"/>
    <property type="match status" value="1"/>
</dbReference>
<dbReference type="SUPFAM" id="SSF51735">
    <property type="entry name" value="NAD(P)-binding Rossmann-fold domains"/>
    <property type="match status" value="1"/>
</dbReference>
<evidence type="ECO:0000313" key="6">
    <source>
        <dbReference type="EMBL" id="KAJ4360115.1"/>
    </source>
</evidence>
<evidence type="ECO:0000256" key="2">
    <source>
        <dbReference type="ARBA" id="ARBA00023002"/>
    </source>
</evidence>
<dbReference type="PANTHER" id="PTHR42840:SF3">
    <property type="entry name" value="BINDING ROSSMANN FOLD OXIDOREDUCTASE, PUTATIVE (AFU_ORTHOLOGUE AFUA_2G10240)-RELATED"/>
    <property type="match status" value="1"/>
</dbReference>
<keyword evidence="2" id="KW-0560">Oxidoreductase</keyword>
<dbReference type="PANTHER" id="PTHR42840">
    <property type="entry name" value="NAD(P)-BINDING ROSSMANN-FOLD SUPERFAMILY PROTEIN-RELATED"/>
    <property type="match status" value="1"/>
</dbReference>
<dbReference type="Gene3D" id="3.30.360.10">
    <property type="entry name" value="Dihydrodipicolinate Reductase, domain 2"/>
    <property type="match status" value="1"/>
</dbReference>
<dbReference type="SUPFAM" id="SSF55347">
    <property type="entry name" value="Glyceraldehyde-3-phosphate dehydrogenase-like, C-terminal domain"/>
    <property type="match status" value="1"/>
</dbReference>
<feature type="compositionally biased region" description="Polar residues" evidence="3">
    <location>
        <begin position="474"/>
        <end position="483"/>
    </location>
</feature>
<dbReference type="AlphaFoldDB" id="A0A9W8XWL1"/>
<dbReference type="RefSeq" id="XP_056076317.1">
    <property type="nucleotide sequence ID" value="XM_056209495.1"/>
</dbReference>
<proteinExistence type="inferred from homology"/>
<organism evidence="6 7">
    <name type="scientific">Didymosphaeria variabile</name>
    <dbReference type="NCBI Taxonomy" id="1932322"/>
    <lineage>
        <taxon>Eukaryota</taxon>
        <taxon>Fungi</taxon>
        <taxon>Dikarya</taxon>
        <taxon>Ascomycota</taxon>
        <taxon>Pezizomycotina</taxon>
        <taxon>Dothideomycetes</taxon>
        <taxon>Pleosporomycetidae</taxon>
        <taxon>Pleosporales</taxon>
        <taxon>Massarineae</taxon>
        <taxon>Didymosphaeriaceae</taxon>
        <taxon>Didymosphaeria</taxon>
    </lineage>
</organism>
<dbReference type="GO" id="GO:0006740">
    <property type="term" value="P:NADPH regeneration"/>
    <property type="evidence" value="ECO:0007669"/>
    <property type="project" value="TreeGrafter"/>
</dbReference>
<comment type="similarity">
    <text evidence="1">Belongs to the Gfo/Idh/MocA family.</text>
</comment>
<dbReference type="OrthoDB" id="446809at2759"/>
<evidence type="ECO:0000313" key="7">
    <source>
        <dbReference type="Proteomes" id="UP001140513"/>
    </source>
</evidence>
<dbReference type="Proteomes" id="UP001140513">
    <property type="component" value="Unassembled WGS sequence"/>
</dbReference>
<keyword evidence="7" id="KW-1185">Reference proteome</keyword>
<accession>A0A9W8XWL1</accession>
<dbReference type="GO" id="GO:0005737">
    <property type="term" value="C:cytoplasm"/>
    <property type="evidence" value="ECO:0007669"/>
    <property type="project" value="TreeGrafter"/>
</dbReference>
<comment type="caution">
    <text evidence="6">The sequence shown here is derived from an EMBL/GenBank/DDBJ whole genome shotgun (WGS) entry which is preliminary data.</text>
</comment>
<name>A0A9W8XWL1_9PLEO</name>
<feature type="region of interest" description="Disordered" evidence="3">
    <location>
        <begin position="453"/>
        <end position="483"/>
    </location>
</feature>
<evidence type="ECO:0008006" key="8">
    <source>
        <dbReference type="Google" id="ProtNLM"/>
    </source>
</evidence>
<reference evidence="6" key="1">
    <citation type="submission" date="2022-10" db="EMBL/GenBank/DDBJ databases">
        <title>Tapping the CABI collections for fungal endophytes: first genome assemblies for Collariella, Neodidymelliopsis, Ascochyta clinopodiicola, Didymella pomorum, Didymosphaeria variabile, Neocosmospora piperis and Neocucurbitaria cava.</title>
        <authorList>
            <person name="Hill R."/>
        </authorList>
    </citation>
    <scope>NUCLEOTIDE SEQUENCE</scope>
    <source>
        <strain evidence="6">IMI 356815</strain>
    </source>
</reference>
<evidence type="ECO:0000259" key="4">
    <source>
        <dbReference type="Pfam" id="PF01408"/>
    </source>
</evidence>
<dbReference type="GeneID" id="80904205"/>
<dbReference type="InterPro" id="IPR000683">
    <property type="entry name" value="Gfo/Idh/MocA-like_OxRdtase_N"/>
</dbReference>
<dbReference type="InterPro" id="IPR036291">
    <property type="entry name" value="NAD(P)-bd_dom_sf"/>
</dbReference>
<dbReference type="Pfam" id="PF01408">
    <property type="entry name" value="GFO_IDH_MocA"/>
    <property type="match status" value="1"/>
</dbReference>
<dbReference type="Pfam" id="PF22725">
    <property type="entry name" value="GFO_IDH_MocA_C3"/>
    <property type="match status" value="1"/>
</dbReference>
<protein>
    <recommendedName>
        <fullName evidence="8">NAD(P)-binding protein</fullName>
    </recommendedName>
</protein>
<gene>
    <name evidence="6" type="ORF">N0V89_000675</name>
</gene>
<evidence type="ECO:0000259" key="5">
    <source>
        <dbReference type="Pfam" id="PF22725"/>
    </source>
</evidence>
<feature type="domain" description="GFO/IDH/MocA-like oxidoreductase" evidence="5">
    <location>
        <begin position="144"/>
        <end position="265"/>
    </location>
</feature>
<sequence>MTEAKQLNIAVVGLGRMGKRHVHTLINRVARARVVAVCSTEPREIQWATDNTEYKEFGIAVYDAYDKMLQHAGLDAVWISTSTDVHASQTLAAVSKSIHVLCEKPLSTELEEAQSVVDAAKKHPELKVMAGFSRRFDASYRDAAIKVLDQGAIGQPFLVRSNTCDLRDTTGFFVKYASRNGGIFVDCAIHDIDLSLWYLADPVPKACWATGTLKHHPELAQYGDVDNAVGVVEFYGGKMAYFYCSRTQAHGHDVCTEITGTEGKIMVNVVPAQNNVVLADKLGMRHEVQPEYWQRFEDAFALEANEFVNAVLKDEPVPLPLEKGIRVMEIGRALQDALSSGNVSRFDEQVQFDTQGTESAKTRDSGIINDVRAETSRSFELGRSADAESIMGDDMCSGHQIRPPKRSRCHADNIDDSNDVNDAEEAAVVATGSSASVHYSMALQMISTVTAEESEELDVHSPLPGTQFGPHEPSASSLSPATTFDSNNINTPAQFVGISIEPLSDVLEACLLRYYIEEIAQLVCLSELIAIQELSKGQFDTNDDRRLFQLLVPKRALQCPPLLHAICAVAARRLAHDPKYRNPEGICYQDSLLSTLDTTTAVEYMLKCIPFLFEFHNATDEAYQENIIAAAVILRQYEEMYEEAETTGNIRTPETSAVEQRANFLAVTQGIIDTCASLPTFANRTLAHAAFWIAVRQEVYESFMREEAPKMMFDKYHFGPVSTANRLVMHAAEVTRWNWGAKTDEEWIRLHVEQQHFKDRYASDLMPIYSRAADPAQNEAFPSIWYASDAQIVSVQHLELARMILVAEKPSSNTPSTPAVTRAMQRKAEALVRGIILKLCGIAFSNPACKPALVSATMAISLYGDYFTDERERGCLLGVFEKMLGAHVWPVQRKRKELVEKWKAVDNL</sequence>
<feature type="domain" description="Gfo/Idh/MocA-like oxidoreductase N-terminal" evidence="4">
    <location>
        <begin position="7"/>
        <end position="130"/>
    </location>
</feature>
<evidence type="ECO:0000256" key="1">
    <source>
        <dbReference type="ARBA" id="ARBA00010928"/>
    </source>
</evidence>
<dbReference type="GO" id="GO:0000166">
    <property type="term" value="F:nucleotide binding"/>
    <property type="evidence" value="ECO:0007669"/>
    <property type="project" value="InterPro"/>
</dbReference>
<evidence type="ECO:0000256" key="3">
    <source>
        <dbReference type="SAM" id="MobiDB-lite"/>
    </source>
</evidence>
<dbReference type="InterPro" id="IPR055170">
    <property type="entry name" value="GFO_IDH_MocA-like_dom"/>
</dbReference>
<dbReference type="EMBL" id="JAPEUX010000001">
    <property type="protein sequence ID" value="KAJ4360115.1"/>
    <property type="molecule type" value="Genomic_DNA"/>
</dbReference>
<dbReference type="GO" id="GO:0016491">
    <property type="term" value="F:oxidoreductase activity"/>
    <property type="evidence" value="ECO:0007669"/>
    <property type="project" value="UniProtKB-KW"/>
</dbReference>